<reference evidence="1" key="1">
    <citation type="submission" date="2014-11" db="EMBL/GenBank/DDBJ databases">
        <authorList>
            <person name="Amaro Gonzalez C."/>
        </authorList>
    </citation>
    <scope>NUCLEOTIDE SEQUENCE</scope>
</reference>
<protein>
    <submittedName>
        <fullName evidence="1">Uncharacterized protein</fullName>
    </submittedName>
</protein>
<sequence length="40" mass="4656">MRPGFNPAVKCRGVVPNFKWKHRPNCSLALHHSLFFYVTV</sequence>
<accession>A0A0E9PVE9</accession>
<organism evidence="1">
    <name type="scientific">Anguilla anguilla</name>
    <name type="common">European freshwater eel</name>
    <name type="synonym">Muraena anguilla</name>
    <dbReference type="NCBI Taxonomy" id="7936"/>
    <lineage>
        <taxon>Eukaryota</taxon>
        <taxon>Metazoa</taxon>
        <taxon>Chordata</taxon>
        <taxon>Craniata</taxon>
        <taxon>Vertebrata</taxon>
        <taxon>Euteleostomi</taxon>
        <taxon>Actinopterygii</taxon>
        <taxon>Neopterygii</taxon>
        <taxon>Teleostei</taxon>
        <taxon>Anguilliformes</taxon>
        <taxon>Anguillidae</taxon>
        <taxon>Anguilla</taxon>
    </lineage>
</organism>
<dbReference type="AlphaFoldDB" id="A0A0E9PVE9"/>
<proteinExistence type="predicted"/>
<dbReference type="EMBL" id="GBXM01100502">
    <property type="protein sequence ID" value="JAH08075.1"/>
    <property type="molecule type" value="Transcribed_RNA"/>
</dbReference>
<reference evidence="1" key="2">
    <citation type="journal article" date="2015" name="Fish Shellfish Immunol.">
        <title>Early steps in the European eel (Anguilla anguilla)-Vibrio vulnificus interaction in the gills: Role of the RtxA13 toxin.</title>
        <authorList>
            <person name="Callol A."/>
            <person name="Pajuelo D."/>
            <person name="Ebbesson L."/>
            <person name="Teles M."/>
            <person name="MacKenzie S."/>
            <person name="Amaro C."/>
        </authorList>
    </citation>
    <scope>NUCLEOTIDE SEQUENCE</scope>
</reference>
<name>A0A0E9PVE9_ANGAN</name>
<evidence type="ECO:0000313" key="1">
    <source>
        <dbReference type="EMBL" id="JAH08075.1"/>
    </source>
</evidence>